<reference evidence="2 3" key="1">
    <citation type="journal article" date="2018" name="PLoS ONE">
        <title>The draft genome of Kipferlia bialata reveals reductive genome evolution in fornicate parasites.</title>
        <authorList>
            <person name="Tanifuji G."/>
            <person name="Takabayashi S."/>
            <person name="Kume K."/>
            <person name="Takagi M."/>
            <person name="Nakayama T."/>
            <person name="Kamikawa R."/>
            <person name="Inagaki Y."/>
            <person name="Hashimoto T."/>
        </authorList>
    </citation>
    <scope>NUCLEOTIDE SEQUENCE [LARGE SCALE GENOMIC DNA]</scope>
    <source>
        <strain evidence="2">NY0173</strain>
    </source>
</reference>
<dbReference type="EMBL" id="BDIP01006765">
    <property type="protein sequence ID" value="GIQ90854.1"/>
    <property type="molecule type" value="Genomic_DNA"/>
</dbReference>
<dbReference type="Gene3D" id="1.20.5.170">
    <property type="match status" value="1"/>
</dbReference>
<comment type="caution">
    <text evidence="2">The sequence shown here is derived from an EMBL/GenBank/DDBJ whole genome shotgun (WGS) entry which is preliminary data.</text>
</comment>
<feature type="coiled-coil region" evidence="1">
    <location>
        <begin position="17"/>
        <end position="44"/>
    </location>
</feature>
<evidence type="ECO:0000256" key="1">
    <source>
        <dbReference type="SAM" id="Coils"/>
    </source>
</evidence>
<accession>A0A9K3GP51</accession>
<dbReference type="Pfam" id="PF10224">
    <property type="entry name" value="DUF2205"/>
    <property type="match status" value="1"/>
</dbReference>
<sequence length="86" mass="9827">MSASFSNLTRQELYTIVTQLQTAVEELSVRIEKVKKDNRHLSKENTLLQSYIGNLIAKVGVLECVVVWHLFDTITCPSLLMSVWVF</sequence>
<gene>
    <name evidence="2" type="ORF">KIPB_013812</name>
</gene>
<evidence type="ECO:0000313" key="2">
    <source>
        <dbReference type="EMBL" id="GIQ90854.1"/>
    </source>
</evidence>
<proteinExistence type="predicted"/>
<evidence type="ECO:0000313" key="3">
    <source>
        <dbReference type="Proteomes" id="UP000265618"/>
    </source>
</evidence>
<dbReference type="InterPro" id="IPR019357">
    <property type="entry name" value="SCOC"/>
</dbReference>
<name>A0A9K3GP51_9EUKA</name>
<keyword evidence="1" id="KW-0175">Coiled coil</keyword>
<keyword evidence="3" id="KW-1185">Reference proteome</keyword>
<dbReference type="AlphaFoldDB" id="A0A9K3GP51"/>
<protein>
    <submittedName>
        <fullName evidence="2">Predicted coiled-coil protein</fullName>
    </submittedName>
</protein>
<dbReference type="OrthoDB" id="2163284at2759"/>
<dbReference type="Proteomes" id="UP000265618">
    <property type="component" value="Unassembled WGS sequence"/>
</dbReference>
<organism evidence="2 3">
    <name type="scientific">Kipferlia bialata</name>
    <dbReference type="NCBI Taxonomy" id="797122"/>
    <lineage>
        <taxon>Eukaryota</taxon>
        <taxon>Metamonada</taxon>
        <taxon>Carpediemonas-like organisms</taxon>
        <taxon>Kipferlia</taxon>
    </lineage>
</organism>